<comment type="caution">
    <text evidence="2">The sequence shown here is derived from an EMBL/GenBank/DDBJ whole genome shotgun (WGS) entry which is preliminary data.</text>
</comment>
<feature type="compositionally biased region" description="Acidic residues" evidence="1">
    <location>
        <begin position="43"/>
        <end position="66"/>
    </location>
</feature>
<feature type="compositionally biased region" description="Acidic residues" evidence="1">
    <location>
        <begin position="669"/>
        <end position="680"/>
    </location>
</feature>
<dbReference type="PROSITE" id="PS50330">
    <property type="entry name" value="UIM"/>
    <property type="match status" value="1"/>
</dbReference>
<dbReference type="PANTHER" id="PTHR22684:SF0">
    <property type="entry name" value="RIBOSOME QUALITY CONTROL COMPLEX SUBUNIT TCF25"/>
    <property type="match status" value="1"/>
</dbReference>
<organism evidence="2 3">
    <name type="scientific">Absidia repens</name>
    <dbReference type="NCBI Taxonomy" id="90262"/>
    <lineage>
        <taxon>Eukaryota</taxon>
        <taxon>Fungi</taxon>
        <taxon>Fungi incertae sedis</taxon>
        <taxon>Mucoromycota</taxon>
        <taxon>Mucoromycotina</taxon>
        <taxon>Mucoromycetes</taxon>
        <taxon>Mucorales</taxon>
        <taxon>Cunninghamellaceae</taxon>
        <taxon>Absidia</taxon>
    </lineage>
</organism>
<dbReference type="GO" id="GO:0072344">
    <property type="term" value="P:rescue of stalled ribosome"/>
    <property type="evidence" value="ECO:0007669"/>
    <property type="project" value="TreeGrafter"/>
</dbReference>
<name>A0A1X2HYG5_9FUNG</name>
<proteinExistence type="predicted"/>
<keyword evidence="3" id="KW-1185">Reference proteome</keyword>
<dbReference type="PANTHER" id="PTHR22684">
    <property type="entry name" value="NULP1-RELATED"/>
    <property type="match status" value="1"/>
</dbReference>
<evidence type="ECO:0000256" key="1">
    <source>
        <dbReference type="SAM" id="MobiDB-lite"/>
    </source>
</evidence>
<evidence type="ECO:0000313" key="3">
    <source>
        <dbReference type="Proteomes" id="UP000193560"/>
    </source>
</evidence>
<dbReference type="STRING" id="90262.A0A1X2HYG5"/>
<dbReference type="OrthoDB" id="205993at2759"/>
<feature type="compositionally biased region" description="Basic and acidic residues" evidence="1">
    <location>
        <begin position="745"/>
        <end position="754"/>
    </location>
</feature>
<dbReference type="Proteomes" id="UP000193560">
    <property type="component" value="Unassembled WGS sequence"/>
</dbReference>
<accession>A0A1X2HYG5</accession>
<evidence type="ECO:0000313" key="2">
    <source>
        <dbReference type="EMBL" id="ORZ05263.1"/>
    </source>
</evidence>
<dbReference type="AlphaFoldDB" id="A0A1X2HYG5"/>
<feature type="compositionally biased region" description="Basic residues" evidence="1">
    <location>
        <begin position="96"/>
        <end position="109"/>
    </location>
</feature>
<protein>
    <submittedName>
        <fullName evidence="2">Transcriptional repressor TCF25-domain-containing protein</fullName>
    </submittedName>
</protein>
<dbReference type="InterPro" id="IPR003903">
    <property type="entry name" value="UIM_dom"/>
</dbReference>
<sequence>MSSRALRRLQKEQLALVEQHSSGEESDEYEAPPKAKNLFDLLNEGDDAEEEEDDEEEEEVPQEDDTTVTSGNQPTTNKPKATSPPPPPTISGSSNKNKKNKKNKKKQQKKAAANNAKQPVAELSMKELDDMLDHMKATDTTTDSLANSSCATKTGVSNDPEASVTHASRQLLCVNYRYLDSDAEMKRMFGSRVVNREARPSGRLLKKTKLATPKVDWPSFQKQGLTMESLSATDNKGAPTTSFAFKHQEIYQDIQLDYLNVITQHDPNGLVMLTHQHPYHVDSLLQLSEIAKQQGDWTVAGDCIDRALYASERGFHPHFNLGSGNVRLPYQRSENRSFFIAMVRHIQFLTRRGCWRTAFEFNKLLFSLAPFADPTGALLAMDYYALSAREYRYVLEFGQTWQPDGETYPKDLLSLPNFAFSTAYAKFKCHQHHQTNVESLGDDAADEDNDADGSHMLRNAMAKFPGFVPQLLETLGESDATINQHISFFASTSTDNYLTLLLALYIHRTHELWKEPEVLSWFKSNAHHVLKDSSYHNKALTDLPCHYKTKEDDTSLPLNLCRHVLLLDQRELLSMLPRSVTNTTYYANDPLPPPDSTTGYDIDERMRTRRNNRRNETQQGGILAMLQGLLGARQLDATQRQQIRQAMDQFTAMTGNNGGDQIPGAFPGQDEEDDDDDEEISVTATVEDYTHTADDTSTSAPDHEDTDYTEEEWQRIQELLGRSSEAASQGNAELRDIMDSLGAGTDHHQRHASDLEDEEFFSDQEDLDLQRALAESAQEHQENMARRSQQ</sequence>
<dbReference type="GO" id="GO:1990116">
    <property type="term" value="P:ribosome-associated ubiquitin-dependent protein catabolic process"/>
    <property type="evidence" value="ECO:0007669"/>
    <property type="project" value="TreeGrafter"/>
</dbReference>
<dbReference type="InterPro" id="IPR006994">
    <property type="entry name" value="TCF25/Rqc1"/>
</dbReference>
<reference evidence="2 3" key="1">
    <citation type="submission" date="2016-07" db="EMBL/GenBank/DDBJ databases">
        <title>Pervasive Adenine N6-methylation of Active Genes in Fungi.</title>
        <authorList>
            <consortium name="DOE Joint Genome Institute"/>
            <person name="Mondo S.J."/>
            <person name="Dannebaum R.O."/>
            <person name="Kuo R.C."/>
            <person name="Labutti K."/>
            <person name="Haridas S."/>
            <person name="Kuo A."/>
            <person name="Salamov A."/>
            <person name="Ahrendt S.R."/>
            <person name="Lipzen A."/>
            <person name="Sullivan W."/>
            <person name="Andreopoulos W.B."/>
            <person name="Clum A."/>
            <person name="Lindquist E."/>
            <person name="Daum C."/>
            <person name="Ramamoorthy G.K."/>
            <person name="Gryganskyi A."/>
            <person name="Culley D."/>
            <person name="Magnuson J.K."/>
            <person name="James T.Y."/>
            <person name="O'Malley M.A."/>
            <person name="Stajich J.E."/>
            <person name="Spatafora J.W."/>
            <person name="Visel A."/>
            <person name="Grigoriev I.V."/>
        </authorList>
    </citation>
    <scope>NUCLEOTIDE SEQUENCE [LARGE SCALE GENOMIC DNA]</scope>
    <source>
        <strain evidence="2 3">NRRL 1336</strain>
    </source>
</reference>
<feature type="region of interest" description="Disordered" evidence="1">
    <location>
        <begin position="652"/>
        <end position="762"/>
    </location>
</feature>
<feature type="region of interest" description="Disordered" evidence="1">
    <location>
        <begin position="1"/>
        <end position="122"/>
    </location>
</feature>
<dbReference type="Pfam" id="PF04910">
    <property type="entry name" value="Tcf25"/>
    <property type="match status" value="1"/>
</dbReference>
<dbReference type="GO" id="GO:1990112">
    <property type="term" value="C:RQC complex"/>
    <property type="evidence" value="ECO:0007669"/>
    <property type="project" value="TreeGrafter"/>
</dbReference>
<gene>
    <name evidence="2" type="ORF">BCR42DRAFT_496789</name>
</gene>
<dbReference type="EMBL" id="MCGE01000045">
    <property type="protein sequence ID" value="ORZ05263.1"/>
    <property type="molecule type" value="Genomic_DNA"/>
</dbReference>